<dbReference type="EMBL" id="CM046131">
    <property type="protein sequence ID" value="KAI8430302.1"/>
    <property type="molecule type" value="Genomic_DNA"/>
</dbReference>
<sequence>MLMKHIKPYSVIIFSFENVEYISASLRNWLNEDKKTCLWPNKKKIERKAINMTPEADWITLKDIRIIGHYANLKEAMAVEKCRQAASSSSEAETDNRKITKNKKYRDDSLSPPPPLSMKPIEKELNEIHTDKTKDPTINDINEDEVSEIEMENDILSGKNTNDSVIHKEKLPSENNISTDSNPSQDSSDTKSVTGSETSKRKEFDYIAKSLIELKTLITYTMRKVDTIEKIGVV</sequence>
<proteinExistence type="predicted"/>
<keyword evidence="2" id="KW-1185">Reference proteome</keyword>
<dbReference type="Proteomes" id="UP001064048">
    <property type="component" value="Chromosome Z"/>
</dbReference>
<comment type="caution">
    <text evidence="1">The sequence shown here is derived from an EMBL/GenBank/DDBJ whole genome shotgun (WGS) entry which is preliminary data.</text>
</comment>
<evidence type="ECO:0000313" key="2">
    <source>
        <dbReference type="Proteomes" id="UP001064048"/>
    </source>
</evidence>
<gene>
    <name evidence="1" type="ORF">MSG28_000612</name>
</gene>
<evidence type="ECO:0000313" key="1">
    <source>
        <dbReference type="EMBL" id="KAI8430302.1"/>
    </source>
</evidence>
<protein>
    <submittedName>
        <fullName evidence="1">Uncharacterized protein</fullName>
    </submittedName>
</protein>
<accession>A0ACC0K1K3</accession>
<name>A0ACC0K1K3_CHOFU</name>
<organism evidence="1 2">
    <name type="scientific">Choristoneura fumiferana</name>
    <name type="common">Spruce budworm moth</name>
    <name type="synonym">Archips fumiferana</name>
    <dbReference type="NCBI Taxonomy" id="7141"/>
    <lineage>
        <taxon>Eukaryota</taxon>
        <taxon>Metazoa</taxon>
        <taxon>Ecdysozoa</taxon>
        <taxon>Arthropoda</taxon>
        <taxon>Hexapoda</taxon>
        <taxon>Insecta</taxon>
        <taxon>Pterygota</taxon>
        <taxon>Neoptera</taxon>
        <taxon>Endopterygota</taxon>
        <taxon>Lepidoptera</taxon>
        <taxon>Glossata</taxon>
        <taxon>Ditrysia</taxon>
        <taxon>Tortricoidea</taxon>
        <taxon>Tortricidae</taxon>
        <taxon>Tortricinae</taxon>
        <taxon>Choristoneura</taxon>
    </lineage>
</organism>
<reference evidence="1 2" key="1">
    <citation type="journal article" date="2022" name="Genome Biol. Evol.">
        <title>The Spruce Budworm Genome: Reconstructing the Evolutionary History of Antifreeze Proteins.</title>
        <authorList>
            <person name="Beliveau C."/>
            <person name="Gagne P."/>
            <person name="Picq S."/>
            <person name="Vernygora O."/>
            <person name="Keeling C.I."/>
            <person name="Pinkney K."/>
            <person name="Doucet D."/>
            <person name="Wen F."/>
            <person name="Johnston J.S."/>
            <person name="Maaroufi H."/>
            <person name="Boyle B."/>
            <person name="Laroche J."/>
            <person name="Dewar K."/>
            <person name="Juretic N."/>
            <person name="Blackburn G."/>
            <person name="Nisole A."/>
            <person name="Brunet B."/>
            <person name="Brandao M."/>
            <person name="Lumley L."/>
            <person name="Duan J."/>
            <person name="Quan G."/>
            <person name="Lucarotti C.J."/>
            <person name="Roe A.D."/>
            <person name="Sperling F.A.H."/>
            <person name="Levesque R.C."/>
            <person name="Cusson M."/>
        </authorList>
    </citation>
    <scope>NUCLEOTIDE SEQUENCE [LARGE SCALE GENOMIC DNA]</scope>
    <source>
        <strain evidence="1">Glfc:IPQL:Cfum</strain>
    </source>
</reference>